<feature type="compositionally biased region" description="Polar residues" evidence="11">
    <location>
        <begin position="17"/>
        <end position="34"/>
    </location>
</feature>
<evidence type="ECO:0000256" key="9">
    <source>
        <dbReference type="ARBA" id="ARBA00023136"/>
    </source>
</evidence>
<feature type="transmembrane region" description="Helical" evidence="10">
    <location>
        <begin position="448"/>
        <end position="471"/>
    </location>
</feature>
<dbReference type="GO" id="GO:0032974">
    <property type="term" value="P:amino acid transmembrane export from vacuole"/>
    <property type="evidence" value="ECO:0007669"/>
    <property type="project" value="InterPro"/>
</dbReference>
<dbReference type="InterPro" id="IPR044738">
    <property type="entry name" value="Atg22"/>
</dbReference>
<dbReference type="GO" id="GO:0006914">
    <property type="term" value="P:autophagy"/>
    <property type="evidence" value="ECO:0007669"/>
    <property type="project" value="UniProtKB-KW"/>
</dbReference>
<dbReference type="InterPro" id="IPR024671">
    <property type="entry name" value="Atg22-like"/>
</dbReference>
<evidence type="ECO:0000256" key="1">
    <source>
        <dbReference type="ARBA" id="ARBA00004128"/>
    </source>
</evidence>
<comment type="function">
    <text evidence="10">Vacuolar effluxer which mediate the efflux of amino acids resulting from autophagic degradation. The release of autophagic amino acids allows the maintenance of protein synthesis and viability during nitrogen starvation.</text>
</comment>
<feature type="transmembrane region" description="Helical" evidence="10">
    <location>
        <begin position="410"/>
        <end position="428"/>
    </location>
</feature>
<dbReference type="AlphaFoldDB" id="A0A9W8Y3T6"/>
<feature type="compositionally biased region" description="Pro residues" evidence="11">
    <location>
        <begin position="1"/>
        <end position="12"/>
    </location>
</feature>
<keyword evidence="4 10" id="KW-0926">Vacuole</keyword>
<dbReference type="InterPro" id="IPR050495">
    <property type="entry name" value="ATG22/LtaA_families"/>
</dbReference>
<evidence type="ECO:0000256" key="8">
    <source>
        <dbReference type="ARBA" id="ARBA00023006"/>
    </source>
</evidence>
<dbReference type="CDD" id="cd17483">
    <property type="entry name" value="MFS_Atg22_like"/>
    <property type="match status" value="1"/>
</dbReference>
<comment type="caution">
    <text evidence="12">The sequence shown here is derived from an EMBL/GenBank/DDBJ whole genome shotgun (WGS) entry which is preliminary data.</text>
</comment>
<feature type="region of interest" description="Disordered" evidence="11">
    <location>
        <begin position="1"/>
        <end position="64"/>
    </location>
</feature>
<feature type="transmembrane region" description="Helical" evidence="10">
    <location>
        <begin position="378"/>
        <end position="398"/>
    </location>
</feature>
<dbReference type="Proteomes" id="UP001140560">
    <property type="component" value="Unassembled WGS sequence"/>
</dbReference>
<gene>
    <name evidence="12" type="primary">ATG22_2</name>
    <name evidence="12" type="ORF">N0V83_008393</name>
</gene>
<evidence type="ECO:0000313" key="12">
    <source>
        <dbReference type="EMBL" id="KAJ4365772.1"/>
    </source>
</evidence>
<keyword evidence="3 10" id="KW-0813">Transport</keyword>
<keyword evidence="8 10" id="KW-0072">Autophagy</keyword>
<dbReference type="PANTHER" id="PTHR23519">
    <property type="entry name" value="AUTOPHAGY-RELATED PROTEIN 22"/>
    <property type="match status" value="1"/>
</dbReference>
<comment type="subcellular location">
    <subcellularLocation>
        <location evidence="1 10">Vacuole membrane</location>
        <topology evidence="1 10">Multi-pass membrane protein</topology>
    </subcellularLocation>
</comment>
<evidence type="ECO:0000256" key="10">
    <source>
        <dbReference type="RuleBase" id="RU363073"/>
    </source>
</evidence>
<evidence type="ECO:0000256" key="7">
    <source>
        <dbReference type="ARBA" id="ARBA00022989"/>
    </source>
</evidence>
<feature type="transmembrane region" description="Helical" evidence="10">
    <location>
        <begin position="214"/>
        <end position="236"/>
    </location>
</feature>
<evidence type="ECO:0000256" key="2">
    <source>
        <dbReference type="ARBA" id="ARBA00006978"/>
    </source>
</evidence>
<evidence type="ECO:0000313" key="13">
    <source>
        <dbReference type="Proteomes" id="UP001140560"/>
    </source>
</evidence>
<keyword evidence="6 10" id="KW-0029">Amino-acid transport</keyword>
<feature type="transmembrane region" description="Helical" evidence="10">
    <location>
        <begin position="512"/>
        <end position="531"/>
    </location>
</feature>
<keyword evidence="7 10" id="KW-1133">Transmembrane helix</keyword>
<name>A0A9W8Y3T6_9PLEO</name>
<feature type="transmembrane region" description="Helical" evidence="10">
    <location>
        <begin position="191"/>
        <end position="208"/>
    </location>
</feature>
<dbReference type="OrthoDB" id="192733at2759"/>
<dbReference type="Pfam" id="PF11700">
    <property type="entry name" value="ATG22"/>
    <property type="match status" value="1"/>
</dbReference>
<reference evidence="12" key="1">
    <citation type="submission" date="2022-10" db="EMBL/GenBank/DDBJ databases">
        <title>Tapping the CABI collections for fungal endophytes: first genome assemblies for Collariella, Neodidymelliopsis, Ascochyta clinopodiicola, Didymella pomorum, Didymosphaeria variabile, Neocosmospora piperis and Neocucurbitaria cava.</title>
        <authorList>
            <person name="Hill R."/>
        </authorList>
    </citation>
    <scope>NUCLEOTIDE SEQUENCE</scope>
    <source>
        <strain evidence="12">IMI 356814</strain>
    </source>
</reference>
<feature type="compositionally biased region" description="Acidic residues" evidence="11">
    <location>
        <begin position="260"/>
        <end position="276"/>
    </location>
</feature>
<keyword evidence="9 10" id="KW-0472">Membrane</keyword>
<feature type="region of interest" description="Disordered" evidence="11">
    <location>
        <begin position="257"/>
        <end position="287"/>
    </location>
</feature>
<evidence type="ECO:0000256" key="6">
    <source>
        <dbReference type="ARBA" id="ARBA00022970"/>
    </source>
</evidence>
<evidence type="ECO:0000256" key="4">
    <source>
        <dbReference type="ARBA" id="ARBA00022554"/>
    </source>
</evidence>
<dbReference type="SUPFAM" id="SSF103473">
    <property type="entry name" value="MFS general substrate transporter"/>
    <property type="match status" value="1"/>
</dbReference>
<feature type="transmembrane region" description="Helical" evidence="10">
    <location>
        <begin position="350"/>
        <end position="372"/>
    </location>
</feature>
<evidence type="ECO:0000256" key="11">
    <source>
        <dbReference type="SAM" id="MobiDB-lite"/>
    </source>
</evidence>
<dbReference type="EMBL" id="JAPEUY010000015">
    <property type="protein sequence ID" value="KAJ4365772.1"/>
    <property type="molecule type" value="Genomic_DNA"/>
</dbReference>
<feature type="region of interest" description="Disordered" evidence="11">
    <location>
        <begin position="659"/>
        <end position="683"/>
    </location>
</feature>
<feature type="transmembrane region" description="Helical" evidence="10">
    <location>
        <begin position="617"/>
        <end position="635"/>
    </location>
</feature>
<proteinExistence type="inferred from homology"/>
<feature type="transmembrane region" description="Helical" evidence="10">
    <location>
        <begin position="160"/>
        <end position="179"/>
    </location>
</feature>
<protein>
    <recommendedName>
        <fullName evidence="10">Autophagy-related protein</fullName>
    </recommendedName>
</protein>
<feature type="compositionally biased region" description="Basic and acidic residues" evidence="11">
    <location>
        <begin position="277"/>
        <end position="287"/>
    </location>
</feature>
<dbReference type="PANTHER" id="PTHR23519:SF1">
    <property type="entry name" value="AUTOPHAGY-RELATED PROTEIN 22"/>
    <property type="match status" value="1"/>
</dbReference>
<dbReference type="Gene3D" id="1.20.1250.20">
    <property type="entry name" value="MFS general substrate transporter like domains"/>
    <property type="match status" value="1"/>
</dbReference>
<sequence>MPPHAPELPPYRPQLLRNVSTHSKASIPSISPSNEADDEQSLSEHTSDMESNAPQPHYDGEDTRLTSDKELRGFYMYGWAAEVFVVCGIGSFIPVTLEQLARENGVLLADRSTPCKASRPTVHPPQSFSTGPLEALFKPNPEKGQCVVNILGIEINTASFAMYTFSISVLIQALLIISMSGAADHGRFRKTFLLWFAFVGSIATMLFLPVVPKVYILGAVLAIIANTCFGASFVLLNSFLPLLVRFHPTVKFADSNENSYLDEGEEGEEEVEEEEENRERAGESREDQIAREAHYASQLSQRQTVFEEVVDATTALLPRDRSAADLTVPRAKSQSAPSPELALSTQISSYGIAIGYIAALLVQTIGLFVVIAFQSSNFGLRLVLFIIGAWWFIFTLPTARWLRPRPGPPLHIGAHTSNFGTVLAYFTYSWKSLGRTATHAGHLKDVLLFLAAWFLLSDSIATVSGTAVLFAKTTLGMSYAMLALINVIATVCGVLGAFFWSRLSLYLRLSPSQTILSCILLFEVIPIYGLLGYIPAIQRLGFLGLQQQWEMYPLGAVYGFVLGGLSSYCRALFGELIPPGYEAAFYALYAITDKGSSIFGPAIVGAITDAYGEIRPAFWFLAILIGLPLPIMMLVDVDRGRREGLALAKTLQDLSRARDAHSEDNLSQEIRDDLDDSYSYQRS</sequence>
<keyword evidence="5 10" id="KW-0812">Transmembrane</keyword>
<comment type="similarity">
    <text evidence="2 10">Belongs to the ATG22 family.</text>
</comment>
<evidence type="ECO:0000256" key="3">
    <source>
        <dbReference type="ARBA" id="ARBA00022448"/>
    </source>
</evidence>
<feature type="transmembrane region" description="Helical" evidence="10">
    <location>
        <begin position="74"/>
        <end position="97"/>
    </location>
</feature>
<dbReference type="GO" id="GO:0005774">
    <property type="term" value="C:vacuolar membrane"/>
    <property type="evidence" value="ECO:0007669"/>
    <property type="project" value="UniProtKB-SubCell"/>
</dbReference>
<feature type="transmembrane region" description="Helical" evidence="10">
    <location>
        <begin position="552"/>
        <end position="573"/>
    </location>
</feature>
<organism evidence="12 13">
    <name type="scientific">Neocucurbitaria cava</name>
    <dbReference type="NCBI Taxonomy" id="798079"/>
    <lineage>
        <taxon>Eukaryota</taxon>
        <taxon>Fungi</taxon>
        <taxon>Dikarya</taxon>
        <taxon>Ascomycota</taxon>
        <taxon>Pezizomycotina</taxon>
        <taxon>Dothideomycetes</taxon>
        <taxon>Pleosporomycetidae</taxon>
        <taxon>Pleosporales</taxon>
        <taxon>Pleosporineae</taxon>
        <taxon>Cucurbitariaceae</taxon>
        <taxon>Neocucurbitaria</taxon>
    </lineage>
</organism>
<evidence type="ECO:0000256" key="5">
    <source>
        <dbReference type="ARBA" id="ARBA00022692"/>
    </source>
</evidence>
<keyword evidence="13" id="KW-1185">Reference proteome</keyword>
<feature type="transmembrane region" description="Helical" evidence="10">
    <location>
        <begin position="478"/>
        <end position="500"/>
    </location>
</feature>
<accession>A0A9W8Y3T6</accession>
<dbReference type="InterPro" id="IPR036259">
    <property type="entry name" value="MFS_trans_sf"/>
</dbReference>